<dbReference type="KEGG" id="cga:Celgi_2670"/>
<evidence type="ECO:0000313" key="4">
    <source>
        <dbReference type="EMBL" id="AEI13169.1"/>
    </source>
</evidence>
<proteinExistence type="predicted"/>
<protein>
    <recommendedName>
        <fullName evidence="3">DUF2510 domain-containing protein</fullName>
    </recommendedName>
</protein>
<keyword evidence="5" id="KW-1185">Reference proteome</keyword>
<dbReference type="AlphaFoldDB" id="F8A3X7"/>
<dbReference type="RefSeq" id="WP_013884686.1">
    <property type="nucleotide sequence ID" value="NC_015671.1"/>
</dbReference>
<accession>F8A3X7</accession>
<gene>
    <name evidence="4" type="ordered locus">Celgi_2670</name>
</gene>
<sequence length="151" mass="15939">MTGPTVDPDSAPSAGRSAPPPQPPAGWYPADQPGLERWWDGRHWTEHLRPAVQPGAHPRVSVRHERIRWAGVAWGGGGGSALSTVFGAVFVVMALPPVAFALGAREAWRAVFMAFFALVLLVGAAALFVNAHFCRILERGGSTPPGGSSNP</sequence>
<keyword evidence="2" id="KW-0472">Membrane</keyword>
<keyword evidence="2" id="KW-1133">Transmembrane helix</keyword>
<evidence type="ECO:0000259" key="3">
    <source>
        <dbReference type="Pfam" id="PF10708"/>
    </source>
</evidence>
<name>F8A3X7_CELGA</name>
<evidence type="ECO:0000256" key="1">
    <source>
        <dbReference type="SAM" id="MobiDB-lite"/>
    </source>
</evidence>
<keyword evidence="2" id="KW-0812">Transmembrane</keyword>
<feature type="transmembrane region" description="Helical" evidence="2">
    <location>
        <begin position="107"/>
        <end position="129"/>
    </location>
</feature>
<evidence type="ECO:0000313" key="5">
    <source>
        <dbReference type="Proteomes" id="UP000000485"/>
    </source>
</evidence>
<feature type="region of interest" description="Disordered" evidence="1">
    <location>
        <begin position="1"/>
        <end position="30"/>
    </location>
</feature>
<dbReference type="Proteomes" id="UP000000485">
    <property type="component" value="Chromosome"/>
</dbReference>
<dbReference type="Pfam" id="PF10708">
    <property type="entry name" value="DUF2510"/>
    <property type="match status" value="1"/>
</dbReference>
<feature type="domain" description="DUF2510" evidence="3">
    <location>
        <begin position="25"/>
        <end position="56"/>
    </location>
</feature>
<dbReference type="STRING" id="593907.Celgi_2670"/>
<dbReference type="EMBL" id="CP002665">
    <property type="protein sequence ID" value="AEI13169.1"/>
    <property type="molecule type" value="Genomic_DNA"/>
</dbReference>
<dbReference type="HOGENOM" id="CLU_1728068_0_0_11"/>
<dbReference type="OrthoDB" id="5244233at2"/>
<evidence type="ECO:0000256" key="2">
    <source>
        <dbReference type="SAM" id="Phobius"/>
    </source>
</evidence>
<organism evidence="4 5">
    <name type="scientific">Cellulomonas gilvus (strain ATCC 13127 / NRRL B-14078)</name>
    <name type="common">Cellvibrio gilvus</name>
    <dbReference type="NCBI Taxonomy" id="593907"/>
    <lineage>
        <taxon>Bacteria</taxon>
        <taxon>Bacillati</taxon>
        <taxon>Actinomycetota</taxon>
        <taxon>Actinomycetes</taxon>
        <taxon>Micrococcales</taxon>
        <taxon>Cellulomonadaceae</taxon>
        <taxon>Cellulomonas</taxon>
    </lineage>
</organism>
<reference evidence="5" key="1">
    <citation type="submission" date="2011-04" db="EMBL/GenBank/DDBJ databases">
        <title>Complete sequence of Cellvibrio gilvus ATCC 13127.</title>
        <authorList>
            <person name="Lucas S."/>
            <person name="Han J."/>
            <person name="Lapidus A."/>
            <person name="Cheng J.-F."/>
            <person name="Goodwin L."/>
            <person name="Pitluck S."/>
            <person name="Peters L."/>
            <person name="Munk A."/>
            <person name="Detter J.C."/>
            <person name="Han C."/>
            <person name="Tapia R."/>
            <person name="Land M."/>
            <person name="Hauser L."/>
            <person name="Kyrpides N."/>
            <person name="Ivanova N."/>
            <person name="Ovchinnikova G."/>
            <person name="Pagani I."/>
            <person name="Mead D."/>
            <person name="Brumm P."/>
            <person name="Woyke T."/>
        </authorList>
    </citation>
    <scope>NUCLEOTIDE SEQUENCE [LARGE SCALE GENOMIC DNA]</scope>
    <source>
        <strain evidence="5">ATCC 13127 / NRRL B-14078</strain>
    </source>
</reference>
<feature type="compositionally biased region" description="Low complexity" evidence="1">
    <location>
        <begin position="7"/>
        <end position="17"/>
    </location>
</feature>
<dbReference type="InterPro" id="IPR018929">
    <property type="entry name" value="DUF2510"/>
</dbReference>
<feature type="transmembrane region" description="Helical" evidence="2">
    <location>
        <begin position="69"/>
        <end position="95"/>
    </location>
</feature>